<comment type="subcellular location">
    <subcellularLocation>
        <location evidence="1">Membrane</location>
        <topology evidence="1">Multi-pass membrane protein</topology>
    </subcellularLocation>
</comment>
<reference evidence="7 8" key="1">
    <citation type="submission" date="2022-05" db="EMBL/GenBank/DDBJ databases">
        <authorList>
            <consortium name="Genoscope - CEA"/>
            <person name="William W."/>
        </authorList>
    </citation>
    <scope>NUCLEOTIDE SEQUENCE [LARGE SCALE GENOMIC DNA]</scope>
</reference>
<dbReference type="Gene3D" id="1.10.10.10">
    <property type="entry name" value="Winged helix-like DNA-binding domain superfamily/Winged helix DNA-binding domain"/>
    <property type="match status" value="1"/>
</dbReference>
<dbReference type="Gene3D" id="1.20.1070.10">
    <property type="entry name" value="Rhodopsin 7-helix transmembrane proteins"/>
    <property type="match status" value="1"/>
</dbReference>
<feature type="transmembrane region" description="Helical" evidence="5">
    <location>
        <begin position="674"/>
        <end position="693"/>
    </location>
</feature>
<dbReference type="PANTHER" id="PTHR22829:SF5">
    <property type="entry name" value="INTEGRAL MEMBRANE PROTEIN GPR155"/>
    <property type="match status" value="1"/>
</dbReference>
<dbReference type="SUPFAM" id="SSF46785">
    <property type="entry name" value="Winged helix' DNA-binding domain"/>
    <property type="match status" value="1"/>
</dbReference>
<dbReference type="SMART" id="SM00049">
    <property type="entry name" value="DEP"/>
    <property type="match status" value="1"/>
</dbReference>
<feature type="transmembrane region" description="Helical" evidence="5">
    <location>
        <begin position="296"/>
        <end position="317"/>
    </location>
</feature>
<dbReference type="PANTHER" id="PTHR22829">
    <property type="entry name" value="DEP DOMAIN PROTEIN"/>
    <property type="match status" value="1"/>
</dbReference>
<evidence type="ECO:0000313" key="8">
    <source>
        <dbReference type="Proteomes" id="UP001159427"/>
    </source>
</evidence>
<dbReference type="InterPro" id="IPR051832">
    <property type="entry name" value="mTOR-Rac_regulators"/>
</dbReference>
<feature type="transmembrane region" description="Helical" evidence="5">
    <location>
        <begin position="510"/>
        <end position="535"/>
    </location>
</feature>
<feature type="transmembrane region" description="Helical" evidence="5">
    <location>
        <begin position="425"/>
        <end position="456"/>
    </location>
</feature>
<dbReference type="Proteomes" id="UP001159427">
    <property type="component" value="Unassembled WGS sequence"/>
</dbReference>
<keyword evidence="3 5" id="KW-1133">Transmembrane helix</keyword>
<keyword evidence="4 5" id="KW-0472">Membrane</keyword>
<keyword evidence="8" id="KW-1185">Reference proteome</keyword>
<evidence type="ECO:0000256" key="5">
    <source>
        <dbReference type="SAM" id="Phobius"/>
    </source>
</evidence>
<evidence type="ECO:0000256" key="1">
    <source>
        <dbReference type="ARBA" id="ARBA00004141"/>
    </source>
</evidence>
<keyword evidence="2 5" id="KW-0812">Transmembrane</keyword>
<dbReference type="EMBL" id="CALNXI010000019">
    <property type="protein sequence ID" value="CAH3015124.1"/>
    <property type="molecule type" value="Genomic_DNA"/>
</dbReference>
<dbReference type="InterPro" id="IPR036388">
    <property type="entry name" value="WH-like_DNA-bd_sf"/>
</dbReference>
<dbReference type="InterPro" id="IPR036390">
    <property type="entry name" value="WH_DNA-bd_sf"/>
</dbReference>
<name>A0ABN8LHS1_9CNID</name>
<sequence>MDNTTWSRANMSAHGGQSMQETFEHIYPSLLQCFAVILLGYCIGRLGYISPTSSKGIGVFVSLVSLPALVFKSMVELDYSKVNWRFLTSILVAKSTVFFAVVLFTVILVRPTNFGKAGIYGIFCSQSNDLALGYPLVKAIYQDLHPEYVNYLYLMLPISLVILNPIGFILMQIQKQKQSTTESNSKLKIAFTAFKEVVTDPIVFMTLIGLVGHFIFDGHLPQVLDQILNSLGQAFLATALFYLGVRMVGNMTTKLGRGLLVPLLLISAKSLFLPLIAREMIQVLHVGSSSNDTNSWSMFGFLYGTFPAAPSSAIFAAKFGFEEELITSTMVMSTFLSAPLMFISAQMSLLHYSAKTAIDFIRVLKDAMVDVSGTSLPFGIWVFVVLFLGRRYRIYPHNYTMCLIVFQILACVSTILSRVPCSSQYWLLFVTILFFYGLWGSRCWAAMIAFSLCVVRCKGAKTVDNLRVWIWLFGSGLPALSCGIAVALLHSSYTKYRETPLFLFNILMEMPAMVIAVSLLILCAVIIVVSLVYLYRHDLYCKCSRKTRAQCGIVQQEPGEGSPLLSRKELDRCYRCLEIDKLTSNQRDTSACCQPNESSKCEGCEIDQPAIGVVNIEDIDESTCLIKRKQYQSTDPAESPTSEVEAIFGGKSVEMDLKVDEYLTGEKHQLGRHVTMLVIMLLTIIVGVFLALWCLLKEDDKSGIFIALQIADAFCVYGQAFVVFACFGFEKQLIIIPFLTRWRKFWYGTEVITLPKTADLDVDVVTLCDQFKRYHKQNCQRSVVSDLRYRLRKYKSVFRGDRLVNWLLEVGLATDRQAAVHYGNCLILGRVICHVTQAHFFYDSPYLYQFCEKSSSRQDKVKMERQNDESCP</sequence>
<dbReference type="Pfam" id="PF03547">
    <property type="entry name" value="Mem_trans"/>
    <property type="match status" value="1"/>
</dbReference>
<organism evidence="7 8">
    <name type="scientific">Porites evermanni</name>
    <dbReference type="NCBI Taxonomy" id="104178"/>
    <lineage>
        <taxon>Eukaryota</taxon>
        <taxon>Metazoa</taxon>
        <taxon>Cnidaria</taxon>
        <taxon>Anthozoa</taxon>
        <taxon>Hexacorallia</taxon>
        <taxon>Scleractinia</taxon>
        <taxon>Fungiina</taxon>
        <taxon>Poritidae</taxon>
        <taxon>Porites</taxon>
    </lineage>
</organism>
<protein>
    <recommendedName>
        <fullName evidence="6">DEP domain-containing protein</fullName>
    </recommendedName>
</protein>
<dbReference type="InterPro" id="IPR004776">
    <property type="entry name" value="Mem_transp_PIN-like"/>
</dbReference>
<comment type="caution">
    <text evidence="7">The sequence shown here is derived from an EMBL/GenBank/DDBJ whole genome shotgun (WGS) entry which is preliminary data.</text>
</comment>
<dbReference type="PROSITE" id="PS50186">
    <property type="entry name" value="DEP"/>
    <property type="match status" value="1"/>
</dbReference>
<gene>
    <name evidence="7" type="ORF">PEVE_00012224</name>
</gene>
<feature type="transmembrane region" description="Helical" evidence="5">
    <location>
        <begin position="148"/>
        <end position="171"/>
    </location>
</feature>
<evidence type="ECO:0000256" key="2">
    <source>
        <dbReference type="ARBA" id="ARBA00022692"/>
    </source>
</evidence>
<feature type="transmembrane region" description="Helical" evidence="5">
    <location>
        <begin position="86"/>
        <end position="110"/>
    </location>
</feature>
<feature type="transmembrane region" description="Helical" evidence="5">
    <location>
        <begin position="468"/>
        <end position="490"/>
    </location>
</feature>
<evidence type="ECO:0000256" key="3">
    <source>
        <dbReference type="ARBA" id="ARBA00022989"/>
    </source>
</evidence>
<evidence type="ECO:0000256" key="4">
    <source>
        <dbReference type="ARBA" id="ARBA00023136"/>
    </source>
</evidence>
<feature type="transmembrane region" description="Helical" evidence="5">
    <location>
        <begin position="227"/>
        <end position="245"/>
    </location>
</feature>
<evidence type="ECO:0000259" key="6">
    <source>
        <dbReference type="PROSITE" id="PS50186"/>
    </source>
</evidence>
<feature type="transmembrane region" description="Helical" evidence="5">
    <location>
        <begin position="257"/>
        <end position="276"/>
    </location>
</feature>
<dbReference type="Pfam" id="PF00610">
    <property type="entry name" value="DEP"/>
    <property type="match status" value="1"/>
</dbReference>
<feature type="transmembrane region" description="Helical" evidence="5">
    <location>
        <begin position="192"/>
        <end position="215"/>
    </location>
</feature>
<feature type="transmembrane region" description="Helical" evidence="5">
    <location>
        <begin position="329"/>
        <end position="347"/>
    </location>
</feature>
<feature type="transmembrane region" description="Helical" evidence="5">
    <location>
        <begin position="705"/>
        <end position="729"/>
    </location>
</feature>
<feature type="transmembrane region" description="Helical" evidence="5">
    <location>
        <begin position="56"/>
        <end position="74"/>
    </location>
</feature>
<feature type="transmembrane region" description="Helical" evidence="5">
    <location>
        <begin position="400"/>
        <end position="419"/>
    </location>
</feature>
<evidence type="ECO:0000313" key="7">
    <source>
        <dbReference type="EMBL" id="CAH3015124.1"/>
    </source>
</evidence>
<accession>A0ABN8LHS1</accession>
<dbReference type="InterPro" id="IPR000591">
    <property type="entry name" value="DEP_dom"/>
</dbReference>
<feature type="domain" description="DEP" evidence="6">
    <location>
        <begin position="794"/>
        <end position="852"/>
    </location>
</feature>
<feature type="transmembrane region" description="Helical" evidence="5">
    <location>
        <begin position="26"/>
        <end position="44"/>
    </location>
</feature>
<feature type="transmembrane region" description="Helical" evidence="5">
    <location>
        <begin position="367"/>
        <end position="388"/>
    </location>
</feature>
<proteinExistence type="predicted"/>